<reference evidence="1 2" key="1">
    <citation type="journal article" date="2021" name="Commun. Biol.">
        <title>The genome of Shorea leprosula (Dipterocarpaceae) highlights the ecological relevance of drought in aseasonal tropical rainforests.</title>
        <authorList>
            <person name="Ng K.K.S."/>
            <person name="Kobayashi M.J."/>
            <person name="Fawcett J.A."/>
            <person name="Hatakeyama M."/>
            <person name="Paape T."/>
            <person name="Ng C.H."/>
            <person name="Ang C.C."/>
            <person name="Tnah L.H."/>
            <person name="Lee C.T."/>
            <person name="Nishiyama T."/>
            <person name="Sese J."/>
            <person name="O'Brien M.J."/>
            <person name="Copetti D."/>
            <person name="Mohd Noor M.I."/>
            <person name="Ong R.C."/>
            <person name="Putra M."/>
            <person name="Sireger I.Z."/>
            <person name="Indrioko S."/>
            <person name="Kosugi Y."/>
            <person name="Izuno A."/>
            <person name="Isagi Y."/>
            <person name="Lee S.L."/>
            <person name="Shimizu K.K."/>
        </authorList>
    </citation>
    <scope>NUCLEOTIDE SEQUENCE [LARGE SCALE GENOMIC DNA]</scope>
    <source>
        <strain evidence="1">214</strain>
    </source>
</reference>
<gene>
    <name evidence="1" type="ORF">SLEP1_g24865</name>
</gene>
<proteinExistence type="predicted"/>
<dbReference type="AlphaFoldDB" id="A0AAV5JN84"/>
<evidence type="ECO:0000313" key="2">
    <source>
        <dbReference type="Proteomes" id="UP001054252"/>
    </source>
</evidence>
<dbReference type="EMBL" id="BPVZ01000039">
    <property type="protein sequence ID" value="GKV13906.1"/>
    <property type="molecule type" value="Genomic_DNA"/>
</dbReference>
<organism evidence="1 2">
    <name type="scientific">Rubroshorea leprosula</name>
    <dbReference type="NCBI Taxonomy" id="152421"/>
    <lineage>
        <taxon>Eukaryota</taxon>
        <taxon>Viridiplantae</taxon>
        <taxon>Streptophyta</taxon>
        <taxon>Embryophyta</taxon>
        <taxon>Tracheophyta</taxon>
        <taxon>Spermatophyta</taxon>
        <taxon>Magnoliopsida</taxon>
        <taxon>eudicotyledons</taxon>
        <taxon>Gunneridae</taxon>
        <taxon>Pentapetalae</taxon>
        <taxon>rosids</taxon>
        <taxon>malvids</taxon>
        <taxon>Malvales</taxon>
        <taxon>Dipterocarpaceae</taxon>
        <taxon>Rubroshorea</taxon>
    </lineage>
</organism>
<evidence type="ECO:0000313" key="1">
    <source>
        <dbReference type="EMBL" id="GKV13906.1"/>
    </source>
</evidence>
<accession>A0AAV5JN84</accession>
<protein>
    <submittedName>
        <fullName evidence="1">Uncharacterized protein</fullName>
    </submittedName>
</protein>
<comment type="caution">
    <text evidence="1">The sequence shown here is derived from an EMBL/GenBank/DDBJ whole genome shotgun (WGS) entry which is preliminary data.</text>
</comment>
<keyword evidence="2" id="KW-1185">Reference proteome</keyword>
<name>A0AAV5JN84_9ROSI</name>
<dbReference type="Proteomes" id="UP001054252">
    <property type="component" value="Unassembled WGS sequence"/>
</dbReference>
<sequence length="96" mass="10697">MIFLILDFCSYGHLLGGAKQIVASMSYEIVIIGISCGPNFWNSIACFMVNSCLSILTAWLNLILTLGECHFVAEFFEAFYLALLCSDILPSIHIFH</sequence>